<dbReference type="CDD" id="cd01110">
    <property type="entry name" value="HTH_SoxR"/>
    <property type="match status" value="1"/>
</dbReference>
<keyword evidence="2" id="KW-0408">Iron</keyword>
<evidence type="ECO:0000259" key="6">
    <source>
        <dbReference type="PROSITE" id="PS50937"/>
    </source>
</evidence>
<dbReference type="GO" id="GO:0006979">
    <property type="term" value="P:response to oxidative stress"/>
    <property type="evidence" value="ECO:0007669"/>
    <property type="project" value="InterPro"/>
</dbReference>
<evidence type="ECO:0000256" key="5">
    <source>
        <dbReference type="SAM" id="MobiDB-lite"/>
    </source>
</evidence>
<reference evidence="7" key="1">
    <citation type="submission" date="2023-03" db="EMBL/GenBank/DDBJ databases">
        <title>Amycolatopsis taiwanensis NBRC 103393.</title>
        <authorList>
            <person name="Ichikawa N."/>
            <person name="Sato H."/>
            <person name="Tonouchi N."/>
        </authorList>
    </citation>
    <scope>NUCLEOTIDE SEQUENCE</scope>
    <source>
        <strain evidence="7">NBRC 103393</strain>
    </source>
</reference>
<dbReference type="InterPro" id="IPR000551">
    <property type="entry name" value="MerR-type_HTH_dom"/>
</dbReference>
<dbReference type="InterPro" id="IPR047057">
    <property type="entry name" value="MerR_fam"/>
</dbReference>
<keyword evidence="4" id="KW-0238">DNA-binding</keyword>
<dbReference type="SUPFAM" id="SSF46955">
    <property type="entry name" value="Putative DNA-binding domain"/>
    <property type="match status" value="1"/>
</dbReference>
<dbReference type="GO" id="GO:0003700">
    <property type="term" value="F:DNA-binding transcription factor activity"/>
    <property type="evidence" value="ECO:0007669"/>
    <property type="project" value="InterPro"/>
</dbReference>
<dbReference type="PANTHER" id="PTHR30204">
    <property type="entry name" value="REDOX-CYCLING DRUG-SENSING TRANSCRIPTIONAL ACTIVATOR SOXR"/>
    <property type="match status" value="1"/>
</dbReference>
<dbReference type="Proteomes" id="UP001165136">
    <property type="component" value="Unassembled WGS sequence"/>
</dbReference>
<dbReference type="EMBL" id="BSTI01000016">
    <property type="protein sequence ID" value="GLY69367.1"/>
    <property type="molecule type" value="Genomic_DNA"/>
</dbReference>
<dbReference type="Pfam" id="PF13411">
    <property type="entry name" value="MerR_1"/>
    <property type="match status" value="1"/>
</dbReference>
<evidence type="ECO:0000256" key="2">
    <source>
        <dbReference type="ARBA" id="ARBA00023004"/>
    </source>
</evidence>
<dbReference type="SMART" id="SM00422">
    <property type="entry name" value="HTH_MERR"/>
    <property type="match status" value="1"/>
</dbReference>
<gene>
    <name evidence="7" type="ORF">Atai01_59860</name>
</gene>
<comment type="caution">
    <text evidence="7">The sequence shown here is derived from an EMBL/GenBank/DDBJ whole genome shotgun (WGS) entry which is preliminary data.</text>
</comment>
<dbReference type="InterPro" id="IPR010211">
    <property type="entry name" value="Redox-sen_tscrpt-act_SoxR"/>
</dbReference>
<proteinExistence type="predicted"/>
<dbReference type="NCBIfam" id="TIGR01950">
    <property type="entry name" value="SoxR"/>
    <property type="match status" value="1"/>
</dbReference>
<evidence type="ECO:0000256" key="1">
    <source>
        <dbReference type="ARBA" id="ARBA00022714"/>
    </source>
</evidence>
<dbReference type="AlphaFoldDB" id="A0A9W6VJE4"/>
<sequence length="161" mass="18279">MQVSSTDHLTIGEVTRRTGVPASALHFYERKGLIFTTRNGGNQRIYERHMLRRISLIIVAKRLGIPLADLAAAFATLPGDHAPTQEDWQRVSRTWKRQLQERRQILENLEHELTGCIGCGCLSMKACALLNPYDTLQEDGPGPVRLQDPPRRNPSRRATRR</sequence>
<dbReference type="GO" id="GO:0003677">
    <property type="term" value="F:DNA binding"/>
    <property type="evidence" value="ECO:0007669"/>
    <property type="project" value="UniProtKB-KW"/>
</dbReference>
<feature type="domain" description="HTH merR-type" evidence="6">
    <location>
        <begin position="8"/>
        <end position="76"/>
    </location>
</feature>
<evidence type="ECO:0000256" key="3">
    <source>
        <dbReference type="ARBA" id="ARBA00023014"/>
    </source>
</evidence>
<evidence type="ECO:0000313" key="7">
    <source>
        <dbReference type="EMBL" id="GLY69367.1"/>
    </source>
</evidence>
<protein>
    <submittedName>
        <fullName evidence="7">Redox-sensitive transcriptional activator SoxR</fullName>
    </submittedName>
</protein>
<evidence type="ECO:0000313" key="8">
    <source>
        <dbReference type="Proteomes" id="UP001165136"/>
    </source>
</evidence>
<dbReference type="PRINTS" id="PR00040">
    <property type="entry name" value="HTHMERR"/>
</dbReference>
<evidence type="ECO:0000256" key="4">
    <source>
        <dbReference type="ARBA" id="ARBA00023125"/>
    </source>
</evidence>
<organism evidence="7 8">
    <name type="scientific">Amycolatopsis taiwanensis</name>
    <dbReference type="NCBI Taxonomy" id="342230"/>
    <lineage>
        <taxon>Bacteria</taxon>
        <taxon>Bacillati</taxon>
        <taxon>Actinomycetota</taxon>
        <taxon>Actinomycetes</taxon>
        <taxon>Pseudonocardiales</taxon>
        <taxon>Pseudonocardiaceae</taxon>
        <taxon>Amycolatopsis</taxon>
    </lineage>
</organism>
<keyword evidence="8" id="KW-1185">Reference proteome</keyword>
<feature type="region of interest" description="Disordered" evidence="5">
    <location>
        <begin position="138"/>
        <end position="161"/>
    </location>
</feature>
<dbReference type="GO" id="GO:0051537">
    <property type="term" value="F:2 iron, 2 sulfur cluster binding"/>
    <property type="evidence" value="ECO:0007669"/>
    <property type="project" value="UniProtKB-KW"/>
</dbReference>
<dbReference type="RefSeq" id="WP_285488962.1">
    <property type="nucleotide sequence ID" value="NZ_BSTI01000016.1"/>
</dbReference>
<accession>A0A9W6VJE4</accession>
<dbReference type="Gene3D" id="1.10.1660.10">
    <property type="match status" value="1"/>
</dbReference>
<dbReference type="PANTHER" id="PTHR30204:SF0">
    <property type="entry name" value="REDOX-SENSITIVE TRANSCRIPTIONAL ACTIVATOR SOXR"/>
    <property type="match status" value="1"/>
</dbReference>
<keyword evidence="3" id="KW-0411">Iron-sulfur</keyword>
<name>A0A9W6VJE4_9PSEU</name>
<keyword evidence="1" id="KW-0479">Metal-binding</keyword>
<keyword evidence="1" id="KW-0001">2Fe-2S</keyword>
<dbReference type="PROSITE" id="PS50937">
    <property type="entry name" value="HTH_MERR_2"/>
    <property type="match status" value="1"/>
</dbReference>
<dbReference type="InterPro" id="IPR009061">
    <property type="entry name" value="DNA-bd_dom_put_sf"/>
</dbReference>